<evidence type="ECO:0000313" key="2">
    <source>
        <dbReference type="Proteomes" id="UP000187012"/>
    </source>
</evidence>
<keyword evidence="2" id="KW-1185">Reference proteome</keyword>
<dbReference type="AlphaFoldDB" id="A0A1N7S824"/>
<dbReference type="EMBL" id="CYGX02000043">
    <property type="protein sequence ID" value="SIT43480.1"/>
    <property type="molecule type" value="Genomic_DNA"/>
</dbReference>
<protein>
    <submittedName>
        <fullName evidence="1">Uncharacterized protein</fullName>
    </submittedName>
</protein>
<evidence type="ECO:0000313" key="1">
    <source>
        <dbReference type="EMBL" id="SIT43480.1"/>
    </source>
</evidence>
<accession>A0A1N7S824</accession>
<reference evidence="1 2" key="1">
    <citation type="submission" date="2016-12" db="EMBL/GenBank/DDBJ databases">
        <authorList>
            <person name="Song W.-J."/>
            <person name="Kurnit D.M."/>
        </authorList>
    </citation>
    <scope>NUCLEOTIDE SEQUENCE [LARGE SCALE GENOMIC DNA]</scope>
    <source>
        <strain evidence="1 2">STM7296</strain>
    </source>
</reference>
<proteinExistence type="predicted"/>
<organism evidence="1 2">
    <name type="scientific">Paraburkholderia ribeironis</name>
    <dbReference type="NCBI Taxonomy" id="1247936"/>
    <lineage>
        <taxon>Bacteria</taxon>
        <taxon>Pseudomonadati</taxon>
        <taxon>Pseudomonadota</taxon>
        <taxon>Betaproteobacteria</taxon>
        <taxon>Burkholderiales</taxon>
        <taxon>Burkholderiaceae</taxon>
        <taxon>Paraburkholderia</taxon>
    </lineage>
</organism>
<dbReference type="STRING" id="1247936.BN2475_430005"/>
<gene>
    <name evidence="1" type="ORF">BN2475_430005</name>
</gene>
<name>A0A1N7S824_9BURK</name>
<dbReference type="Proteomes" id="UP000187012">
    <property type="component" value="Unassembled WGS sequence"/>
</dbReference>
<sequence length="69" mass="7785">MRHSLRSFDAHQRHFMRNLQSKNVLNFDGRRVLDDDGKQEIDGVTSMGGSTEVPVGLIAERLFDALPMA</sequence>